<evidence type="ECO:0000313" key="1">
    <source>
        <dbReference type="EMBL" id="OJI81823.1"/>
    </source>
</evidence>
<gene>
    <name evidence="1" type="ORF">ASPTUDRAFT_735741</name>
</gene>
<proteinExistence type="predicted"/>
<name>A0A1L9MXS1_ASPTC</name>
<dbReference type="Proteomes" id="UP000184304">
    <property type="component" value="Unassembled WGS sequence"/>
</dbReference>
<evidence type="ECO:0000313" key="2">
    <source>
        <dbReference type="Proteomes" id="UP000184304"/>
    </source>
</evidence>
<accession>A0A1L9MXS1</accession>
<protein>
    <submittedName>
        <fullName evidence="1">Uncharacterized protein</fullName>
    </submittedName>
</protein>
<sequence length="167" mass="18383">MAREVIGIRTMRTNGSVVGCDVGVSICKCRQCPTRSPMCAPKPTANNHLIRHFKLCRMLVHFMVRGASDRRLREIVKMPGGRRGDGGRQPMVSVHHILSAEQLHEKAQVTPSSHLVSRSLLNDNESWSMDGCKASPPDPKFLKIGCHPSPGQPLAFALPTTRVSPQQ</sequence>
<dbReference type="VEuPathDB" id="FungiDB:ASPTUDRAFT_735741"/>
<organism evidence="1 2">
    <name type="scientific">Aspergillus tubingensis (strain CBS 134.48)</name>
    <dbReference type="NCBI Taxonomy" id="767770"/>
    <lineage>
        <taxon>Eukaryota</taxon>
        <taxon>Fungi</taxon>
        <taxon>Dikarya</taxon>
        <taxon>Ascomycota</taxon>
        <taxon>Pezizomycotina</taxon>
        <taxon>Eurotiomycetes</taxon>
        <taxon>Eurotiomycetidae</taxon>
        <taxon>Eurotiales</taxon>
        <taxon>Aspergillaceae</taxon>
        <taxon>Aspergillus</taxon>
        <taxon>Aspergillus subgen. Circumdati</taxon>
    </lineage>
</organism>
<dbReference type="EMBL" id="KV878205">
    <property type="protein sequence ID" value="OJI81823.1"/>
    <property type="molecule type" value="Genomic_DNA"/>
</dbReference>
<reference evidence="2" key="1">
    <citation type="journal article" date="2017" name="Genome Biol.">
        <title>Comparative genomics reveals high biological diversity and specific adaptations in the industrially and medically important fungal genus Aspergillus.</title>
        <authorList>
            <person name="de Vries R.P."/>
            <person name="Riley R."/>
            <person name="Wiebenga A."/>
            <person name="Aguilar-Osorio G."/>
            <person name="Amillis S."/>
            <person name="Uchima C.A."/>
            <person name="Anderluh G."/>
            <person name="Asadollahi M."/>
            <person name="Askin M."/>
            <person name="Barry K."/>
            <person name="Battaglia E."/>
            <person name="Bayram O."/>
            <person name="Benocci T."/>
            <person name="Braus-Stromeyer S.A."/>
            <person name="Caldana C."/>
            <person name="Canovas D."/>
            <person name="Cerqueira G.C."/>
            <person name="Chen F."/>
            <person name="Chen W."/>
            <person name="Choi C."/>
            <person name="Clum A."/>
            <person name="Dos Santos R.A."/>
            <person name="Damasio A.R."/>
            <person name="Diallinas G."/>
            <person name="Emri T."/>
            <person name="Fekete E."/>
            <person name="Flipphi M."/>
            <person name="Freyberg S."/>
            <person name="Gallo A."/>
            <person name="Gournas C."/>
            <person name="Habgood R."/>
            <person name="Hainaut M."/>
            <person name="Harispe M.L."/>
            <person name="Henrissat B."/>
            <person name="Hilden K.S."/>
            <person name="Hope R."/>
            <person name="Hossain A."/>
            <person name="Karabika E."/>
            <person name="Karaffa L."/>
            <person name="Karanyi Z."/>
            <person name="Krasevec N."/>
            <person name="Kuo A."/>
            <person name="Kusch H."/>
            <person name="LaButti K."/>
            <person name="Lagendijk E.L."/>
            <person name="Lapidus A."/>
            <person name="Levasseur A."/>
            <person name="Lindquist E."/>
            <person name="Lipzen A."/>
            <person name="Logrieco A.F."/>
            <person name="MacCabe A."/>
            <person name="Maekelae M.R."/>
            <person name="Malavazi I."/>
            <person name="Melin P."/>
            <person name="Meyer V."/>
            <person name="Mielnichuk N."/>
            <person name="Miskei M."/>
            <person name="Molnar A.P."/>
            <person name="Mule G."/>
            <person name="Ngan C.Y."/>
            <person name="Orejas M."/>
            <person name="Orosz E."/>
            <person name="Ouedraogo J.P."/>
            <person name="Overkamp K.M."/>
            <person name="Park H.-S."/>
            <person name="Perrone G."/>
            <person name="Piumi F."/>
            <person name="Punt P.J."/>
            <person name="Ram A.F."/>
            <person name="Ramon A."/>
            <person name="Rauscher S."/>
            <person name="Record E."/>
            <person name="Riano-Pachon D.M."/>
            <person name="Robert V."/>
            <person name="Roehrig J."/>
            <person name="Ruller R."/>
            <person name="Salamov A."/>
            <person name="Salih N.S."/>
            <person name="Samson R.A."/>
            <person name="Sandor E."/>
            <person name="Sanguinetti M."/>
            <person name="Schuetze T."/>
            <person name="Sepcic K."/>
            <person name="Shelest E."/>
            <person name="Sherlock G."/>
            <person name="Sophianopoulou V."/>
            <person name="Squina F.M."/>
            <person name="Sun H."/>
            <person name="Susca A."/>
            <person name="Todd R.B."/>
            <person name="Tsang A."/>
            <person name="Unkles S.E."/>
            <person name="van de Wiele N."/>
            <person name="van Rossen-Uffink D."/>
            <person name="Oliveira J.V."/>
            <person name="Vesth T.C."/>
            <person name="Visser J."/>
            <person name="Yu J.-H."/>
            <person name="Zhou M."/>
            <person name="Andersen M.R."/>
            <person name="Archer D.B."/>
            <person name="Baker S.E."/>
            <person name="Benoit I."/>
            <person name="Brakhage A.A."/>
            <person name="Braus G.H."/>
            <person name="Fischer R."/>
            <person name="Frisvad J.C."/>
            <person name="Goldman G.H."/>
            <person name="Houbraken J."/>
            <person name="Oakley B."/>
            <person name="Pocsi I."/>
            <person name="Scazzocchio C."/>
            <person name="Seiboth B."/>
            <person name="vanKuyk P.A."/>
            <person name="Wortman J."/>
            <person name="Dyer P.S."/>
            <person name="Grigoriev I.V."/>
        </authorList>
    </citation>
    <scope>NUCLEOTIDE SEQUENCE [LARGE SCALE GENOMIC DNA]</scope>
    <source>
        <strain evidence="2">CBS 134.48</strain>
    </source>
</reference>
<dbReference type="AlphaFoldDB" id="A0A1L9MXS1"/>
<keyword evidence="2" id="KW-1185">Reference proteome</keyword>